<protein>
    <submittedName>
        <fullName evidence="3">Polysaccharide deacetylase family protein</fullName>
    </submittedName>
</protein>
<dbReference type="PROSITE" id="PS51677">
    <property type="entry name" value="NODB"/>
    <property type="match status" value="1"/>
</dbReference>
<evidence type="ECO:0000313" key="4">
    <source>
        <dbReference type="Proteomes" id="UP000653578"/>
    </source>
</evidence>
<comment type="caution">
    <text evidence="3">The sequence shown here is derived from an EMBL/GenBank/DDBJ whole genome shotgun (WGS) entry which is preliminary data.</text>
</comment>
<dbReference type="RefSeq" id="WP_171628452.1">
    <property type="nucleotide sequence ID" value="NZ_WHNY01000004.1"/>
</dbReference>
<keyword evidence="1" id="KW-0732">Signal</keyword>
<dbReference type="InterPro" id="IPR051398">
    <property type="entry name" value="Polysacch_Deacetylase"/>
</dbReference>
<name>A0ABX1X3C4_9BACL</name>
<dbReference type="CDD" id="cd10967">
    <property type="entry name" value="CE4_GLA_like_6s"/>
    <property type="match status" value="1"/>
</dbReference>
<evidence type="ECO:0000259" key="2">
    <source>
        <dbReference type="PROSITE" id="PS51677"/>
    </source>
</evidence>
<evidence type="ECO:0000313" key="3">
    <source>
        <dbReference type="EMBL" id="NOU62641.1"/>
    </source>
</evidence>
<dbReference type="Pfam" id="PF01522">
    <property type="entry name" value="Polysacc_deac_1"/>
    <property type="match status" value="1"/>
</dbReference>
<accession>A0ABX1X3C4</accession>
<dbReference type="PANTHER" id="PTHR34216:SF11">
    <property type="entry name" value="CHITOOLIGOSACCHARIDE DEACETYLASE"/>
    <property type="match status" value="1"/>
</dbReference>
<evidence type="ECO:0000256" key="1">
    <source>
        <dbReference type="ARBA" id="ARBA00022729"/>
    </source>
</evidence>
<keyword evidence="4" id="KW-1185">Reference proteome</keyword>
<dbReference type="InterPro" id="IPR002509">
    <property type="entry name" value="NODB_dom"/>
</dbReference>
<sequence>MRIRFDLFPGGKCKALTLSYDDGREFDRRMVRILNDFDIRGTFHLNSGLLGKPGYLDRSEVKELFSGHEVSAHTVSHPFLSLSPKERIADEILQDRRELEQLVEYPVKGLSYPHGAWNKEVVSLLPALGVEYARTTINHGSFDMPEEWLLWSPTCHHRDMLEYGQKFIDERPRHPRMSLLYVWGHSYEFNNNQNWEQLERFGELVGRHPDIWYATNIEIVLYVKALHQLRFAVSGELVHNPSALSVWFSLEGQAIEIKPGETKRLFV</sequence>
<gene>
    <name evidence="3" type="ORF">GC096_01100</name>
</gene>
<proteinExistence type="predicted"/>
<dbReference type="InterPro" id="IPR011330">
    <property type="entry name" value="Glyco_hydro/deAcase_b/a-brl"/>
</dbReference>
<dbReference type="Gene3D" id="3.20.20.370">
    <property type="entry name" value="Glycoside hydrolase/deacetylase"/>
    <property type="match status" value="1"/>
</dbReference>
<reference evidence="3 4" key="1">
    <citation type="submission" date="2019-10" db="EMBL/GenBank/DDBJ databases">
        <title>Description of Paenibacillus humi sp. nov.</title>
        <authorList>
            <person name="Carlier A."/>
            <person name="Qi S."/>
        </authorList>
    </citation>
    <scope>NUCLEOTIDE SEQUENCE [LARGE SCALE GENOMIC DNA]</scope>
    <source>
        <strain evidence="3 4">LMG 31461</strain>
    </source>
</reference>
<feature type="domain" description="NodB homology" evidence="2">
    <location>
        <begin position="14"/>
        <end position="267"/>
    </location>
</feature>
<dbReference type="EMBL" id="WHNY01000004">
    <property type="protein sequence ID" value="NOU62641.1"/>
    <property type="molecule type" value="Genomic_DNA"/>
</dbReference>
<dbReference type="Proteomes" id="UP000653578">
    <property type="component" value="Unassembled WGS sequence"/>
</dbReference>
<dbReference type="SUPFAM" id="SSF88713">
    <property type="entry name" value="Glycoside hydrolase/deacetylase"/>
    <property type="match status" value="1"/>
</dbReference>
<organism evidence="3 4">
    <name type="scientific">Paenibacillus plantarum</name>
    <dbReference type="NCBI Taxonomy" id="2654975"/>
    <lineage>
        <taxon>Bacteria</taxon>
        <taxon>Bacillati</taxon>
        <taxon>Bacillota</taxon>
        <taxon>Bacilli</taxon>
        <taxon>Bacillales</taxon>
        <taxon>Paenibacillaceae</taxon>
        <taxon>Paenibacillus</taxon>
    </lineage>
</organism>
<dbReference type="PANTHER" id="PTHR34216">
    <property type="match status" value="1"/>
</dbReference>